<keyword evidence="1" id="KW-0677">Repeat</keyword>
<evidence type="ECO:0000256" key="3">
    <source>
        <dbReference type="PROSITE-ProRule" id="PRU00023"/>
    </source>
</evidence>
<dbReference type="eggNOG" id="COG0666">
    <property type="taxonomic scope" value="Bacteria"/>
</dbReference>
<feature type="repeat" description="ANK" evidence="3">
    <location>
        <begin position="666"/>
        <end position="698"/>
    </location>
</feature>
<protein>
    <submittedName>
        <fullName evidence="4">Uncharacterized protein</fullName>
    </submittedName>
</protein>
<evidence type="ECO:0000313" key="5">
    <source>
        <dbReference type="Proteomes" id="UP000001227"/>
    </source>
</evidence>
<evidence type="ECO:0000256" key="1">
    <source>
        <dbReference type="ARBA" id="ARBA00022737"/>
    </source>
</evidence>
<gene>
    <name evidence="4" type="ordered locus">Aasi_0944</name>
</gene>
<keyword evidence="2 3" id="KW-0040">ANK repeat</keyword>
<organism evidence="4 5">
    <name type="scientific">Amoebophilus asiaticus (strain 5a2)</name>
    <dbReference type="NCBI Taxonomy" id="452471"/>
    <lineage>
        <taxon>Bacteria</taxon>
        <taxon>Pseudomonadati</taxon>
        <taxon>Bacteroidota</taxon>
        <taxon>Cytophagia</taxon>
        <taxon>Cytophagales</taxon>
        <taxon>Amoebophilaceae</taxon>
        <taxon>Candidatus Amoebophilus</taxon>
    </lineage>
</organism>
<dbReference type="SMART" id="SM00248">
    <property type="entry name" value="ANK"/>
    <property type="match status" value="4"/>
</dbReference>
<keyword evidence="5" id="KW-1185">Reference proteome</keyword>
<dbReference type="PROSITE" id="PS50088">
    <property type="entry name" value="ANK_REPEAT"/>
    <property type="match status" value="2"/>
</dbReference>
<dbReference type="PROSITE" id="PS50297">
    <property type="entry name" value="ANK_REP_REGION"/>
    <property type="match status" value="2"/>
</dbReference>
<dbReference type="SUPFAM" id="SSF48403">
    <property type="entry name" value="Ankyrin repeat"/>
    <property type="match status" value="1"/>
</dbReference>
<dbReference type="OrthoDB" id="754271at2"/>
<dbReference type="PANTHER" id="PTHR24198">
    <property type="entry name" value="ANKYRIN REPEAT AND PROTEIN KINASE DOMAIN-CONTAINING PROTEIN"/>
    <property type="match status" value="1"/>
</dbReference>
<dbReference type="RefSeq" id="WP_012473072.1">
    <property type="nucleotide sequence ID" value="NC_010830.1"/>
</dbReference>
<sequence length="799" mass="90639">MKRPNFFTKGLAAILLTIHMISVTHAEIRFTEVQGIYQSTSSEHRAISPFWGLVAVHGKLLERIRFFGFYQKQTVGERLKDVASDKIAELLLELFPSLDGLQFVPNIQERTLLGKLSESKNLPLIKEIIGILLADQDPRVQETNLLPILKPLSNSSSKKYAKLLADAYAEQELYANPKENPTKQRYPENIVIISLLSFFIKAAENKSLLGLDPLVSNDIYDKVLYDKLKNNFPQIVADLENPANVELVFFLAKGFEAYENLVAEPVTYSKNITIQGGTKPFSDCGEYSLRNLFMLLLSVENGGMIAVRKLEELEEKVFKNRIQTIHDPDDFKKYLPYQNFKDFILAHSDVTYNSIELHSAWAEIVSNLNENSTAQGINRVQYGNKKVGADGERYEIKSNFPNAEAISIFNMFNVIARIIPDKTLNEGWNERDIKERYKQAEEKLTHLCYLFSNDNIAVDWRNVLTGDKKIDSNFMSIIFTINNQDALKWIFQNGHFDIERISTVKSDWRTDFAYLKYPNEWLASLFTNTLNNKEKEENYEKLLPLTVIYNASLKTLEGVKETIELVLNKKLENFYPLINRWVQQSIFTHSENPHFLIDMIEFIANIPTTKIDAAFQQQIIRDGMVVAKDKGLLEKDIALLAFKTKKYKAAGELIQAGANTTEKGERGNTISHLAVDEINLEIIDSLIEAGADIDINNDDGRTPLNLFISKPNAESPENLPIVEKLIRATGNINMQSHQGNTVLHLAVSQGKMKIFDMLINQAKPDVNITNKSGQTPLALAKARNNETAAEILRKHGATE</sequence>
<dbReference type="KEGG" id="aas:Aasi_0944"/>
<dbReference type="AlphaFoldDB" id="B3ESV2"/>
<name>B3ESV2_AMOA5</name>
<dbReference type="InterPro" id="IPR002110">
    <property type="entry name" value="Ankyrin_rpt"/>
</dbReference>
<dbReference type="Proteomes" id="UP000001227">
    <property type="component" value="Chromosome"/>
</dbReference>
<accession>B3ESV2</accession>
<dbReference type="Gene3D" id="1.25.40.20">
    <property type="entry name" value="Ankyrin repeat-containing domain"/>
    <property type="match status" value="2"/>
</dbReference>
<dbReference type="EMBL" id="CP001102">
    <property type="protein sequence ID" value="ACE06304.1"/>
    <property type="molecule type" value="Genomic_DNA"/>
</dbReference>
<reference evidence="4 5" key="1">
    <citation type="journal article" date="2010" name="J. Bacteriol.">
        <title>The genome of the amoeba symbiont 'Candidatus Amoebophilus asiaticus' reveals common mechanisms for host cell interaction among amoeba-associated bacteria.</title>
        <authorList>
            <person name="Schmitz-Esser S."/>
            <person name="Tischler P."/>
            <person name="Arnold R."/>
            <person name="Montanaro J."/>
            <person name="Wagner M."/>
            <person name="Rattei T."/>
            <person name="Horn M."/>
        </authorList>
    </citation>
    <scope>NUCLEOTIDE SEQUENCE [LARGE SCALE GENOMIC DNA]</scope>
    <source>
        <strain evidence="4 5">5a2</strain>
    </source>
</reference>
<dbReference type="PANTHER" id="PTHR24198:SF165">
    <property type="entry name" value="ANKYRIN REPEAT-CONTAINING PROTEIN-RELATED"/>
    <property type="match status" value="1"/>
</dbReference>
<evidence type="ECO:0000256" key="2">
    <source>
        <dbReference type="ARBA" id="ARBA00023043"/>
    </source>
</evidence>
<dbReference type="InterPro" id="IPR036770">
    <property type="entry name" value="Ankyrin_rpt-contain_sf"/>
</dbReference>
<feature type="repeat" description="ANK" evidence="3">
    <location>
        <begin position="738"/>
        <end position="760"/>
    </location>
</feature>
<dbReference type="STRING" id="452471.Aasi_0944"/>
<proteinExistence type="predicted"/>
<dbReference type="HOGENOM" id="CLU_351853_0_0_10"/>
<evidence type="ECO:0000313" key="4">
    <source>
        <dbReference type="EMBL" id="ACE06304.1"/>
    </source>
</evidence>
<dbReference type="Pfam" id="PF12796">
    <property type="entry name" value="Ank_2"/>
    <property type="match status" value="1"/>
</dbReference>